<dbReference type="PANTHER" id="PTHR23508:SF10">
    <property type="entry name" value="CARBOXYLIC ACID TRANSPORTER PROTEIN HOMOLOG"/>
    <property type="match status" value="1"/>
</dbReference>
<dbReference type="Proteomes" id="UP000470772">
    <property type="component" value="Unassembled WGS sequence"/>
</dbReference>
<dbReference type="AlphaFoldDB" id="A0A6A9QQA6"/>
<dbReference type="Gene3D" id="1.20.1250.20">
    <property type="entry name" value="MFS general substrate transporter like domains"/>
    <property type="match status" value="1"/>
</dbReference>
<organism evidence="7 8">
    <name type="scientific">Sulfuracidifex metallicus DSM 6482 = JCM 9184</name>
    <dbReference type="NCBI Taxonomy" id="523847"/>
    <lineage>
        <taxon>Archaea</taxon>
        <taxon>Thermoproteota</taxon>
        <taxon>Thermoprotei</taxon>
        <taxon>Sulfolobales</taxon>
        <taxon>Sulfolobaceae</taxon>
        <taxon>Sulfuracidifex</taxon>
    </lineage>
</organism>
<protein>
    <submittedName>
        <fullName evidence="7">MFS transporter</fullName>
    </submittedName>
</protein>
<keyword evidence="4 5" id="KW-0472">Membrane</keyword>
<evidence type="ECO:0000313" key="8">
    <source>
        <dbReference type="Proteomes" id="UP000470772"/>
    </source>
</evidence>
<dbReference type="PROSITE" id="PS00217">
    <property type="entry name" value="SUGAR_TRANSPORT_2"/>
    <property type="match status" value="1"/>
</dbReference>
<dbReference type="SUPFAM" id="SSF103473">
    <property type="entry name" value="MFS general substrate transporter"/>
    <property type="match status" value="1"/>
</dbReference>
<evidence type="ECO:0000259" key="6">
    <source>
        <dbReference type="PROSITE" id="PS50850"/>
    </source>
</evidence>
<accession>A0A6A9QQA6</accession>
<dbReference type="InterPro" id="IPR005828">
    <property type="entry name" value="MFS_sugar_transport-like"/>
</dbReference>
<gene>
    <name evidence="7" type="ORF">GC250_11000</name>
</gene>
<dbReference type="InterPro" id="IPR020846">
    <property type="entry name" value="MFS_dom"/>
</dbReference>
<dbReference type="Pfam" id="PF00083">
    <property type="entry name" value="Sugar_tr"/>
    <property type="match status" value="1"/>
</dbReference>
<dbReference type="PANTHER" id="PTHR23508">
    <property type="entry name" value="CARBOXYLIC ACID TRANSPORTER PROTEIN HOMOLOG"/>
    <property type="match status" value="1"/>
</dbReference>
<evidence type="ECO:0000256" key="4">
    <source>
        <dbReference type="ARBA" id="ARBA00023136"/>
    </source>
</evidence>
<evidence type="ECO:0000313" key="7">
    <source>
        <dbReference type="EMBL" id="MUN29948.1"/>
    </source>
</evidence>
<feature type="transmembrane region" description="Helical" evidence="5">
    <location>
        <begin position="242"/>
        <end position="261"/>
    </location>
</feature>
<reference evidence="7 8" key="1">
    <citation type="submission" date="2019-10" db="EMBL/GenBank/DDBJ databases">
        <title>Sequencing and Assembly of Multiple Reported Metal-Biooxidizing Members of the Extremely Thermoacidophilic Archaeal Family Sulfolobaceae.</title>
        <authorList>
            <person name="Counts J.A."/>
            <person name="Kelly R.M."/>
        </authorList>
    </citation>
    <scope>NUCLEOTIDE SEQUENCE [LARGE SCALE GENOMIC DNA]</scope>
    <source>
        <strain evidence="7 8">DSM 6482</strain>
    </source>
</reference>
<feature type="transmembrane region" description="Helical" evidence="5">
    <location>
        <begin position="110"/>
        <end position="133"/>
    </location>
</feature>
<name>A0A6A9QQA6_SULME</name>
<proteinExistence type="predicted"/>
<keyword evidence="2 5" id="KW-0812">Transmembrane</keyword>
<feature type="transmembrane region" description="Helical" evidence="5">
    <location>
        <begin position="306"/>
        <end position="326"/>
    </location>
</feature>
<evidence type="ECO:0000256" key="1">
    <source>
        <dbReference type="ARBA" id="ARBA00004141"/>
    </source>
</evidence>
<dbReference type="GO" id="GO:0005886">
    <property type="term" value="C:plasma membrane"/>
    <property type="evidence" value="ECO:0007669"/>
    <property type="project" value="TreeGrafter"/>
</dbReference>
<sequence>MRSPLDPLDSKKLNSFHWRTAVVGGMGQFTDGWDLSSASILLFAIAETFHIAVLSSASSLILSSVIIGNFVGALIFGPLVNRGRKRFYGIDVGLMAIGAIMEALSPSIYFLILSRFILGIGVGADYVISPLIVAEYSNRNDRGKLLTFSGGLSWDLGALSLAIVSITLSIFLPPQLLWRVAMGMGAIPALSVLLARRRLPETPRFLALLKGDKEAMKRDYGLEVSIADGTPISTYMKRMMKMLVLTSLTWFLFDVIAYGLGFFSPTEIGETLGFTPPEFSAIMYASFTIPGALVAMYLVDRTGRRINQTLGFAIMGASALVLGTLFNEGFKSLDLTMVIIALSLLGMENFFSQIGPGTAVGFWGVELFPTKIRGLTQMITVIAGRSGAILSAFLYAYLFSVGLSVTMIFTAILSFIAALITLNLREPAKRSLEVISEESRGEEKNGVSS</sequence>
<keyword evidence="3 5" id="KW-1133">Transmembrane helix</keyword>
<feature type="transmembrane region" description="Helical" evidence="5">
    <location>
        <begin position="403"/>
        <end position="422"/>
    </location>
</feature>
<keyword evidence="8" id="KW-1185">Reference proteome</keyword>
<comment type="subcellular location">
    <subcellularLocation>
        <location evidence="1">Membrane</location>
        <topology evidence="1">Multi-pass membrane protein</topology>
    </subcellularLocation>
</comment>
<dbReference type="InterPro" id="IPR005829">
    <property type="entry name" value="Sugar_transporter_CS"/>
</dbReference>
<feature type="domain" description="Major facilitator superfamily (MFS) profile" evidence="6">
    <location>
        <begin position="20"/>
        <end position="429"/>
    </location>
</feature>
<feature type="transmembrane region" description="Helical" evidence="5">
    <location>
        <begin position="281"/>
        <end position="299"/>
    </location>
</feature>
<feature type="transmembrane region" description="Helical" evidence="5">
    <location>
        <begin position="60"/>
        <end position="80"/>
    </location>
</feature>
<evidence type="ECO:0000256" key="5">
    <source>
        <dbReference type="SAM" id="Phobius"/>
    </source>
</evidence>
<evidence type="ECO:0000256" key="2">
    <source>
        <dbReference type="ARBA" id="ARBA00022692"/>
    </source>
</evidence>
<dbReference type="PROSITE" id="PS50850">
    <property type="entry name" value="MFS"/>
    <property type="match status" value="1"/>
</dbReference>
<dbReference type="GO" id="GO:0046943">
    <property type="term" value="F:carboxylic acid transmembrane transporter activity"/>
    <property type="evidence" value="ECO:0007669"/>
    <property type="project" value="TreeGrafter"/>
</dbReference>
<dbReference type="EMBL" id="WGGD01000005">
    <property type="protein sequence ID" value="MUN29948.1"/>
    <property type="molecule type" value="Genomic_DNA"/>
</dbReference>
<evidence type="ECO:0000256" key="3">
    <source>
        <dbReference type="ARBA" id="ARBA00022989"/>
    </source>
</evidence>
<dbReference type="InterPro" id="IPR036259">
    <property type="entry name" value="MFS_trans_sf"/>
</dbReference>
<feature type="transmembrane region" description="Helical" evidence="5">
    <location>
        <begin position="87"/>
        <end position="104"/>
    </location>
</feature>
<dbReference type="RefSeq" id="WP_156017681.1">
    <property type="nucleotide sequence ID" value="NZ_WGGD01000005.1"/>
</dbReference>
<feature type="transmembrane region" description="Helical" evidence="5">
    <location>
        <begin position="145"/>
        <end position="170"/>
    </location>
</feature>
<comment type="caution">
    <text evidence="7">The sequence shown here is derived from an EMBL/GenBank/DDBJ whole genome shotgun (WGS) entry which is preliminary data.</text>
</comment>
<feature type="transmembrane region" description="Helical" evidence="5">
    <location>
        <begin position="176"/>
        <end position="195"/>
    </location>
</feature>